<comment type="caution">
    <text evidence="1">The sequence shown here is derived from an EMBL/GenBank/DDBJ whole genome shotgun (WGS) entry which is preliminary data.</text>
</comment>
<evidence type="ECO:0000313" key="2">
    <source>
        <dbReference type="Proteomes" id="UP001183410"/>
    </source>
</evidence>
<protein>
    <recommendedName>
        <fullName evidence="3">Antibiotic biosynthesis monooxygenase</fullName>
    </recommendedName>
</protein>
<keyword evidence="2" id="KW-1185">Reference proteome</keyword>
<accession>A0ABU2JV88</accession>
<reference evidence="2" key="1">
    <citation type="submission" date="2023-07" db="EMBL/GenBank/DDBJ databases">
        <title>30 novel species of actinomycetes from the DSMZ collection.</title>
        <authorList>
            <person name="Nouioui I."/>
        </authorList>
    </citation>
    <scope>NUCLEOTIDE SEQUENCE [LARGE SCALE GENOMIC DNA]</scope>
    <source>
        <strain evidence="2">DSM 44915</strain>
    </source>
</reference>
<name>A0ABU2JV88_9ACTN</name>
<evidence type="ECO:0000313" key="1">
    <source>
        <dbReference type="EMBL" id="MDT0268663.1"/>
    </source>
</evidence>
<evidence type="ECO:0008006" key="3">
    <source>
        <dbReference type="Google" id="ProtNLM"/>
    </source>
</evidence>
<dbReference type="Proteomes" id="UP001183410">
    <property type="component" value="Unassembled WGS sequence"/>
</dbReference>
<dbReference type="RefSeq" id="WP_311668750.1">
    <property type="nucleotide sequence ID" value="NZ_JAVREO010000012.1"/>
</dbReference>
<sequence length="98" mass="10425">MSVHTVRFRTTPERVTTVAERIAAVCAAVRAEAPAGVRYTAFQDADEPVFTLVLELADGVANPLPSIPAAADFRRWLPGQTDDDLTPKASTVVGGYPA</sequence>
<dbReference type="EMBL" id="JAVREO010000012">
    <property type="protein sequence ID" value="MDT0268663.1"/>
    <property type="molecule type" value="Genomic_DNA"/>
</dbReference>
<organism evidence="1 2">
    <name type="scientific">Streptomyces chisholmiae</name>
    <dbReference type="NCBI Taxonomy" id="3075540"/>
    <lineage>
        <taxon>Bacteria</taxon>
        <taxon>Bacillati</taxon>
        <taxon>Actinomycetota</taxon>
        <taxon>Actinomycetes</taxon>
        <taxon>Kitasatosporales</taxon>
        <taxon>Streptomycetaceae</taxon>
        <taxon>Streptomyces</taxon>
    </lineage>
</organism>
<gene>
    <name evidence="1" type="ORF">RM844_20465</name>
</gene>
<proteinExistence type="predicted"/>